<dbReference type="EMBL" id="CABVLI010000048">
    <property type="protein sequence ID" value="VVT31438.1"/>
    <property type="molecule type" value="Genomic_DNA"/>
</dbReference>
<evidence type="ECO:0000313" key="3">
    <source>
        <dbReference type="Proteomes" id="UP000326857"/>
    </source>
</evidence>
<dbReference type="Gene3D" id="3.10.129.10">
    <property type="entry name" value="Hotdog Thioesterase"/>
    <property type="match status" value="1"/>
</dbReference>
<organism evidence="2 3">
    <name type="scientific">Sphingomonas aurantiaca</name>
    <dbReference type="NCBI Taxonomy" id="185949"/>
    <lineage>
        <taxon>Bacteria</taxon>
        <taxon>Pseudomonadati</taxon>
        <taxon>Pseudomonadota</taxon>
        <taxon>Alphaproteobacteria</taxon>
        <taxon>Sphingomonadales</taxon>
        <taxon>Sphingomonadaceae</taxon>
        <taxon>Sphingomonas</taxon>
    </lineage>
</organism>
<dbReference type="Proteomes" id="UP000326857">
    <property type="component" value="Unassembled WGS sequence"/>
</dbReference>
<feature type="domain" description="Thioesterase" evidence="1">
    <location>
        <begin position="48"/>
        <end position="119"/>
    </location>
</feature>
<evidence type="ECO:0000313" key="2">
    <source>
        <dbReference type="EMBL" id="VVT31438.1"/>
    </source>
</evidence>
<dbReference type="GO" id="GO:0016790">
    <property type="term" value="F:thiolester hydrolase activity"/>
    <property type="evidence" value="ECO:0007669"/>
    <property type="project" value="UniProtKB-ARBA"/>
</dbReference>
<sequence>MDERVAALVASSGFGAKLGEMIDVSEDGALWTLSPRPELVGNPLLPALHGGAVTAFLELACSVAVARRLERSILPRLISLNVQFLTPIRLRNVMARPDVRRIGRRVAVVHIEAWQDNPGIPGCAAQCEFSCIAE</sequence>
<dbReference type="RefSeq" id="WP_199861033.1">
    <property type="nucleotide sequence ID" value="NZ_LR701528.1"/>
</dbReference>
<accession>A0A5E8AJ53</accession>
<gene>
    <name evidence="2" type="ORF">SPHINGO391_520168</name>
</gene>
<protein>
    <recommendedName>
        <fullName evidence="1">Thioesterase domain-containing protein</fullName>
    </recommendedName>
</protein>
<evidence type="ECO:0000259" key="1">
    <source>
        <dbReference type="Pfam" id="PF03061"/>
    </source>
</evidence>
<dbReference type="InterPro" id="IPR006683">
    <property type="entry name" value="Thioestr_dom"/>
</dbReference>
<dbReference type="AlphaFoldDB" id="A0A5E8AJ53"/>
<dbReference type="Pfam" id="PF03061">
    <property type="entry name" value="4HBT"/>
    <property type="match status" value="1"/>
</dbReference>
<name>A0A5E8AJ53_9SPHN</name>
<dbReference type="CDD" id="cd03443">
    <property type="entry name" value="PaaI_thioesterase"/>
    <property type="match status" value="1"/>
</dbReference>
<dbReference type="InterPro" id="IPR029069">
    <property type="entry name" value="HotDog_dom_sf"/>
</dbReference>
<proteinExistence type="predicted"/>
<reference evidence="2 3" key="1">
    <citation type="submission" date="2019-09" db="EMBL/GenBank/DDBJ databases">
        <authorList>
            <person name="Dittami M. S."/>
        </authorList>
    </citation>
    <scope>NUCLEOTIDE SEQUENCE [LARGE SCALE GENOMIC DNA]</scope>
    <source>
        <strain evidence="2">SPHINGO391</strain>
    </source>
</reference>
<dbReference type="SUPFAM" id="SSF54637">
    <property type="entry name" value="Thioesterase/thiol ester dehydrase-isomerase"/>
    <property type="match status" value="1"/>
</dbReference>